<dbReference type="AlphaFoldDB" id="A7NJF3"/>
<dbReference type="Pfam" id="PF10882">
    <property type="entry name" value="bPH_5"/>
    <property type="match status" value="1"/>
</dbReference>
<keyword evidence="1" id="KW-0472">Membrane</keyword>
<gene>
    <name evidence="3" type="ordered locus">Rcas_1530</name>
</gene>
<proteinExistence type="predicted"/>
<feature type="transmembrane region" description="Helical" evidence="1">
    <location>
        <begin position="221"/>
        <end position="243"/>
    </location>
</feature>
<dbReference type="Proteomes" id="UP000000263">
    <property type="component" value="Chromosome"/>
</dbReference>
<dbReference type="InterPro" id="IPR027783">
    <property type="entry name" value="Bacterial_PH-related"/>
</dbReference>
<dbReference type="KEGG" id="rca:Rcas_1530"/>
<feature type="transmembrane region" description="Helical" evidence="1">
    <location>
        <begin position="62"/>
        <end position="84"/>
    </location>
</feature>
<reference evidence="3 4" key="1">
    <citation type="submission" date="2007-08" db="EMBL/GenBank/DDBJ databases">
        <title>Complete sequence of Roseiflexus castenholzii DSM 13941.</title>
        <authorList>
            <consortium name="US DOE Joint Genome Institute"/>
            <person name="Copeland A."/>
            <person name="Lucas S."/>
            <person name="Lapidus A."/>
            <person name="Barry K."/>
            <person name="Glavina del Rio T."/>
            <person name="Dalin E."/>
            <person name="Tice H."/>
            <person name="Pitluck S."/>
            <person name="Thompson L.S."/>
            <person name="Brettin T."/>
            <person name="Bruce D."/>
            <person name="Detter J.C."/>
            <person name="Han C."/>
            <person name="Tapia R."/>
            <person name="Schmutz J."/>
            <person name="Larimer F."/>
            <person name="Land M."/>
            <person name="Hauser L."/>
            <person name="Kyrpides N."/>
            <person name="Mikhailova N."/>
            <person name="Bryant D.A."/>
            <person name="Hanada S."/>
            <person name="Tsukatani Y."/>
            <person name="Richardson P."/>
        </authorList>
    </citation>
    <scope>NUCLEOTIDE SEQUENCE [LARGE SCALE GENOMIC DNA]</scope>
    <source>
        <strain evidence="4">DSM 13941 / HLO8</strain>
    </source>
</reference>
<feature type="transmembrane region" description="Helical" evidence="1">
    <location>
        <begin position="270"/>
        <end position="291"/>
    </location>
</feature>
<accession>A7NJF3</accession>
<keyword evidence="1" id="KW-1133">Transmembrane helix</keyword>
<feature type="transmembrane region" description="Helical" evidence="1">
    <location>
        <begin position="303"/>
        <end position="320"/>
    </location>
</feature>
<evidence type="ECO:0000313" key="3">
    <source>
        <dbReference type="EMBL" id="ABU57623.1"/>
    </source>
</evidence>
<protein>
    <recommendedName>
        <fullName evidence="2">Bacterial Pleckstrin homology domain-containing protein</fullName>
    </recommendedName>
</protein>
<dbReference type="EMBL" id="CP000804">
    <property type="protein sequence ID" value="ABU57623.1"/>
    <property type="molecule type" value="Genomic_DNA"/>
</dbReference>
<dbReference type="HOGENOM" id="CLU_917932_0_0_0"/>
<feature type="domain" description="Bacterial Pleckstrin homology" evidence="2">
    <location>
        <begin position="96"/>
        <end position="192"/>
    </location>
</feature>
<evidence type="ECO:0000256" key="1">
    <source>
        <dbReference type="SAM" id="Phobius"/>
    </source>
</evidence>
<name>A7NJF3_ROSCS</name>
<organism evidence="3 4">
    <name type="scientific">Roseiflexus castenholzii (strain DSM 13941 / HLO8)</name>
    <dbReference type="NCBI Taxonomy" id="383372"/>
    <lineage>
        <taxon>Bacteria</taxon>
        <taxon>Bacillati</taxon>
        <taxon>Chloroflexota</taxon>
        <taxon>Chloroflexia</taxon>
        <taxon>Chloroflexales</taxon>
        <taxon>Roseiflexineae</taxon>
        <taxon>Roseiflexaceae</taxon>
        <taxon>Roseiflexus</taxon>
    </lineage>
</organism>
<evidence type="ECO:0000259" key="2">
    <source>
        <dbReference type="Pfam" id="PF10882"/>
    </source>
</evidence>
<dbReference type="eggNOG" id="ENOG5033I2V">
    <property type="taxonomic scope" value="Bacteria"/>
</dbReference>
<keyword evidence="4" id="KW-1185">Reference proteome</keyword>
<sequence>MTSNVCSRGKRRGARHATMRHWKPRSAHGRWMALGLLILALGGVTLAVVDLIRRLSGSPETWQIDIGALGWLLLLIGSLLAALWSAHRLMSALTLTYDIDRNGLYIRWAGNQVIIPLDRIITIDVGAGPVFLPFGPFQRVGTYWGRAFTGEAPLYLYATQPPGECLIIYTADAAYALSPEDPDAFVQDLEQRRSLGATKVLQPSLEHSRVFHYAFWRDRTVLALVLAAMMINLLAFGLVAVAYPSLAPLVEMRFDATGELAELRPRHQTLFLPLAAFGLSLLNTTAGLALYRSLPLGARLLQGASVIVQLLFLVAVVQILW</sequence>
<keyword evidence="1" id="KW-0812">Transmembrane</keyword>
<evidence type="ECO:0000313" key="4">
    <source>
        <dbReference type="Proteomes" id="UP000000263"/>
    </source>
</evidence>